<evidence type="ECO:0000256" key="1">
    <source>
        <dbReference type="SAM" id="MobiDB-lite"/>
    </source>
</evidence>
<dbReference type="Proteomes" id="UP000243459">
    <property type="component" value="Chromosome 4"/>
</dbReference>
<feature type="compositionally biased region" description="Basic and acidic residues" evidence="1">
    <location>
        <begin position="1"/>
        <end position="18"/>
    </location>
</feature>
<dbReference type="Gramene" id="ONK73354">
    <property type="protein sequence ID" value="ONK73354"/>
    <property type="gene ID" value="A4U43_C04F30180"/>
</dbReference>
<feature type="region of interest" description="Disordered" evidence="1">
    <location>
        <begin position="45"/>
        <end position="126"/>
    </location>
</feature>
<evidence type="ECO:0000313" key="2">
    <source>
        <dbReference type="EMBL" id="ONK73354.1"/>
    </source>
</evidence>
<feature type="compositionally biased region" description="Low complexity" evidence="1">
    <location>
        <begin position="104"/>
        <end position="114"/>
    </location>
</feature>
<feature type="region of interest" description="Disordered" evidence="1">
    <location>
        <begin position="1"/>
        <end position="31"/>
    </location>
</feature>
<keyword evidence="3" id="KW-1185">Reference proteome</keyword>
<feature type="compositionally biased region" description="Polar residues" evidence="1">
    <location>
        <begin position="19"/>
        <end position="28"/>
    </location>
</feature>
<protein>
    <submittedName>
        <fullName evidence="2">Uncharacterized protein</fullName>
    </submittedName>
</protein>
<reference evidence="3" key="1">
    <citation type="journal article" date="2017" name="Nat. Commun.">
        <title>The asparagus genome sheds light on the origin and evolution of a young Y chromosome.</title>
        <authorList>
            <person name="Harkess A."/>
            <person name="Zhou J."/>
            <person name="Xu C."/>
            <person name="Bowers J.E."/>
            <person name="Van der Hulst R."/>
            <person name="Ayyampalayam S."/>
            <person name="Mercati F."/>
            <person name="Riccardi P."/>
            <person name="McKain M.R."/>
            <person name="Kakrana A."/>
            <person name="Tang H."/>
            <person name="Ray J."/>
            <person name="Groenendijk J."/>
            <person name="Arikit S."/>
            <person name="Mathioni S.M."/>
            <person name="Nakano M."/>
            <person name="Shan H."/>
            <person name="Telgmann-Rauber A."/>
            <person name="Kanno A."/>
            <person name="Yue Z."/>
            <person name="Chen H."/>
            <person name="Li W."/>
            <person name="Chen Y."/>
            <person name="Xu X."/>
            <person name="Zhang Y."/>
            <person name="Luo S."/>
            <person name="Chen H."/>
            <person name="Gao J."/>
            <person name="Mao Z."/>
            <person name="Pires J.C."/>
            <person name="Luo M."/>
            <person name="Kudrna D."/>
            <person name="Wing R.A."/>
            <person name="Meyers B.C."/>
            <person name="Yi K."/>
            <person name="Kong H."/>
            <person name="Lavrijsen P."/>
            <person name="Sunseri F."/>
            <person name="Falavigna A."/>
            <person name="Ye Y."/>
            <person name="Leebens-Mack J.H."/>
            <person name="Chen G."/>
        </authorList>
    </citation>
    <scope>NUCLEOTIDE SEQUENCE [LARGE SCALE GENOMIC DNA]</scope>
    <source>
        <strain evidence="3">cv. DH0086</strain>
    </source>
</reference>
<accession>A0A5P1F5F9</accession>
<sequence>MDWGPRVDSDSACKKELQTGKSGRSNKMSGLRHCRDISGLAARINTNPAHVGPTAGQFSAREDPAKKQCPLAEPPKRTEYPVSGGTGRAMLAEPIGRADRRQAAEPSPKAAPKKSIGEQFHATGAV</sequence>
<organism evidence="2 3">
    <name type="scientific">Asparagus officinalis</name>
    <name type="common">Garden asparagus</name>
    <dbReference type="NCBI Taxonomy" id="4686"/>
    <lineage>
        <taxon>Eukaryota</taxon>
        <taxon>Viridiplantae</taxon>
        <taxon>Streptophyta</taxon>
        <taxon>Embryophyta</taxon>
        <taxon>Tracheophyta</taxon>
        <taxon>Spermatophyta</taxon>
        <taxon>Magnoliopsida</taxon>
        <taxon>Liliopsida</taxon>
        <taxon>Asparagales</taxon>
        <taxon>Asparagaceae</taxon>
        <taxon>Asparagoideae</taxon>
        <taxon>Asparagus</taxon>
    </lineage>
</organism>
<dbReference type="AlphaFoldDB" id="A0A5P1F5F9"/>
<evidence type="ECO:0000313" key="3">
    <source>
        <dbReference type="Proteomes" id="UP000243459"/>
    </source>
</evidence>
<name>A0A5P1F5F9_ASPOF</name>
<gene>
    <name evidence="2" type="ORF">A4U43_C04F30180</name>
</gene>
<proteinExistence type="predicted"/>
<dbReference type="EMBL" id="CM007384">
    <property type="protein sequence ID" value="ONK73354.1"/>
    <property type="molecule type" value="Genomic_DNA"/>
</dbReference>